<keyword evidence="1" id="KW-0812">Transmembrane</keyword>
<feature type="transmembrane region" description="Helical" evidence="1">
    <location>
        <begin position="80"/>
        <end position="104"/>
    </location>
</feature>
<protein>
    <submittedName>
        <fullName evidence="2">Uncharacterized protein</fullName>
    </submittedName>
</protein>
<evidence type="ECO:0000256" key="1">
    <source>
        <dbReference type="SAM" id="Phobius"/>
    </source>
</evidence>
<proteinExistence type="predicted"/>
<dbReference type="AlphaFoldDB" id="A0A8D8QRE3"/>
<name>A0A8D8QRE3_9HEMI</name>
<dbReference type="EMBL" id="HBUF01096221">
    <property type="protein sequence ID" value="CAG6636879.1"/>
    <property type="molecule type" value="Transcribed_RNA"/>
</dbReference>
<organism evidence="2">
    <name type="scientific">Cacopsylla melanoneura</name>
    <dbReference type="NCBI Taxonomy" id="428564"/>
    <lineage>
        <taxon>Eukaryota</taxon>
        <taxon>Metazoa</taxon>
        <taxon>Ecdysozoa</taxon>
        <taxon>Arthropoda</taxon>
        <taxon>Hexapoda</taxon>
        <taxon>Insecta</taxon>
        <taxon>Pterygota</taxon>
        <taxon>Neoptera</taxon>
        <taxon>Paraneoptera</taxon>
        <taxon>Hemiptera</taxon>
        <taxon>Sternorrhyncha</taxon>
        <taxon>Psylloidea</taxon>
        <taxon>Psyllidae</taxon>
        <taxon>Psyllinae</taxon>
        <taxon>Cacopsylla</taxon>
    </lineage>
</organism>
<evidence type="ECO:0000313" key="2">
    <source>
        <dbReference type="EMBL" id="CAG6636879.1"/>
    </source>
</evidence>
<sequence length="105" mass="12067">MIPLSPSFSTPCLFSHLPSPLPQLFSSSPFFFSPYPPSSLFTCYLFLHPSLLLYCLLVLRPHPFPFPPPLPLSLSSPSYILLKFLFPFFIFPSYFFCLFCFTQIS</sequence>
<reference evidence="2" key="1">
    <citation type="submission" date="2021-05" db="EMBL/GenBank/DDBJ databases">
        <authorList>
            <person name="Alioto T."/>
            <person name="Alioto T."/>
            <person name="Gomez Garrido J."/>
        </authorList>
    </citation>
    <scope>NUCLEOTIDE SEQUENCE</scope>
</reference>
<keyword evidence="1" id="KW-1133">Transmembrane helix</keyword>
<feature type="transmembrane region" description="Helical" evidence="1">
    <location>
        <begin position="39"/>
        <end position="59"/>
    </location>
</feature>
<accession>A0A8D8QRE3</accession>
<keyword evidence="1" id="KW-0472">Membrane</keyword>